<sequence>MAKASIELILLDDVKLYVITNKSCNLSNSGLLILNIS</sequence>
<proteinExistence type="predicted"/>
<organism evidence="1">
    <name type="scientific">Arundo donax</name>
    <name type="common">Giant reed</name>
    <name type="synonym">Donax arundinaceus</name>
    <dbReference type="NCBI Taxonomy" id="35708"/>
    <lineage>
        <taxon>Eukaryota</taxon>
        <taxon>Viridiplantae</taxon>
        <taxon>Streptophyta</taxon>
        <taxon>Embryophyta</taxon>
        <taxon>Tracheophyta</taxon>
        <taxon>Spermatophyta</taxon>
        <taxon>Magnoliopsida</taxon>
        <taxon>Liliopsida</taxon>
        <taxon>Poales</taxon>
        <taxon>Poaceae</taxon>
        <taxon>PACMAD clade</taxon>
        <taxon>Arundinoideae</taxon>
        <taxon>Arundineae</taxon>
        <taxon>Arundo</taxon>
    </lineage>
</organism>
<reference evidence="1" key="2">
    <citation type="journal article" date="2015" name="Data Brief">
        <title>Shoot transcriptome of the giant reed, Arundo donax.</title>
        <authorList>
            <person name="Barrero R.A."/>
            <person name="Guerrero F.D."/>
            <person name="Moolhuijzen P."/>
            <person name="Goolsby J.A."/>
            <person name="Tidwell J."/>
            <person name="Bellgard S.E."/>
            <person name="Bellgard M.I."/>
        </authorList>
    </citation>
    <scope>NUCLEOTIDE SEQUENCE</scope>
    <source>
        <tissue evidence="1">Shoot tissue taken approximately 20 cm above the soil surface</tissue>
    </source>
</reference>
<evidence type="ECO:0000313" key="1">
    <source>
        <dbReference type="EMBL" id="JAD42832.1"/>
    </source>
</evidence>
<dbReference type="EMBL" id="GBRH01255063">
    <property type="protein sequence ID" value="JAD42832.1"/>
    <property type="molecule type" value="Transcribed_RNA"/>
</dbReference>
<protein>
    <submittedName>
        <fullName evidence="1">Uncharacterized protein</fullName>
    </submittedName>
</protein>
<reference evidence="1" key="1">
    <citation type="submission" date="2014-09" db="EMBL/GenBank/DDBJ databases">
        <authorList>
            <person name="Magalhaes I.L.F."/>
            <person name="Oliveira U."/>
            <person name="Santos F.R."/>
            <person name="Vidigal T.H.D.A."/>
            <person name="Brescovit A.D."/>
            <person name="Santos A.J."/>
        </authorList>
    </citation>
    <scope>NUCLEOTIDE SEQUENCE</scope>
    <source>
        <tissue evidence="1">Shoot tissue taken approximately 20 cm above the soil surface</tissue>
    </source>
</reference>
<dbReference type="AlphaFoldDB" id="A0A0A9A715"/>
<accession>A0A0A9A715</accession>
<name>A0A0A9A715_ARUDO</name>